<dbReference type="Proteomes" id="UP000824160">
    <property type="component" value="Unassembled WGS sequence"/>
</dbReference>
<gene>
    <name evidence="1" type="ORF">IAC43_02490</name>
</gene>
<reference evidence="1" key="2">
    <citation type="journal article" date="2021" name="PeerJ">
        <title>Extensive microbial diversity within the chicken gut microbiome revealed by metagenomics and culture.</title>
        <authorList>
            <person name="Gilroy R."/>
            <person name="Ravi A."/>
            <person name="Getino M."/>
            <person name="Pursley I."/>
            <person name="Horton D.L."/>
            <person name="Alikhan N.F."/>
            <person name="Baker D."/>
            <person name="Gharbi K."/>
            <person name="Hall N."/>
            <person name="Watson M."/>
            <person name="Adriaenssens E.M."/>
            <person name="Foster-Nyarko E."/>
            <person name="Jarju S."/>
            <person name="Secka A."/>
            <person name="Antonio M."/>
            <person name="Oren A."/>
            <person name="Chaudhuri R.R."/>
            <person name="La Ragione R."/>
            <person name="Hildebrand F."/>
            <person name="Pallen M.J."/>
        </authorList>
    </citation>
    <scope>NUCLEOTIDE SEQUENCE</scope>
    <source>
        <strain evidence="1">ChiBcec7-5410</strain>
    </source>
</reference>
<name>A0A9D1KQI2_9FIRM</name>
<evidence type="ECO:0000313" key="1">
    <source>
        <dbReference type="EMBL" id="HIT94033.1"/>
    </source>
</evidence>
<protein>
    <submittedName>
        <fullName evidence="1">Uncharacterized protein</fullName>
    </submittedName>
</protein>
<evidence type="ECO:0000313" key="2">
    <source>
        <dbReference type="Proteomes" id="UP000824160"/>
    </source>
</evidence>
<sequence>MLYPSMIPVQTHPTPHSITAAQAIHAAREWIAENKSTIPGYTGAYIGGSTAQLRLEEAVGNGSDTDVYIVTTHCPPQKPGKLVYHGVLLEISYIEWQDIFPVKKALCNYYLAYSLRCCRTIEDDTGALTRLQKEVADLFSRPEYLRARRNHALERVRSGLENLRWDQPLPDIVLGWLFPMGITTHAVLTAAQKNPTIRLRYLRAKEVLVDYGMENEYERLLTFPGFSGISSTQAYHLLDQLEPMYDLAADVGRTHFVYSSDISPQSRFTAIDVSSQLIGQGAHREIAFWILATYARVMKILLTDAPSEYQRHLPYFEQALSTVHRLHPDCLRQAVTDTLDYLPQLTRLTDRLMKASLHF</sequence>
<comment type="caution">
    <text evidence="1">The sequence shown here is derived from an EMBL/GenBank/DDBJ whole genome shotgun (WGS) entry which is preliminary data.</text>
</comment>
<accession>A0A9D1KQI2</accession>
<dbReference type="EMBL" id="DVLW01000069">
    <property type="protein sequence ID" value="HIT94033.1"/>
    <property type="molecule type" value="Genomic_DNA"/>
</dbReference>
<organism evidence="1 2">
    <name type="scientific">Candidatus Faecivivens stercoripullorum</name>
    <dbReference type="NCBI Taxonomy" id="2840805"/>
    <lineage>
        <taxon>Bacteria</taxon>
        <taxon>Bacillati</taxon>
        <taxon>Bacillota</taxon>
        <taxon>Clostridia</taxon>
        <taxon>Eubacteriales</taxon>
        <taxon>Oscillospiraceae</taxon>
        <taxon>Oscillospiraceae incertae sedis</taxon>
        <taxon>Candidatus Faecivivens</taxon>
    </lineage>
</organism>
<proteinExistence type="predicted"/>
<dbReference type="AlphaFoldDB" id="A0A9D1KQI2"/>
<reference evidence="1" key="1">
    <citation type="submission" date="2020-10" db="EMBL/GenBank/DDBJ databases">
        <authorList>
            <person name="Gilroy R."/>
        </authorList>
    </citation>
    <scope>NUCLEOTIDE SEQUENCE</scope>
    <source>
        <strain evidence="1">ChiBcec7-5410</strain>
    </source>
</reference>